<accession>A0A6M5YNN8</accession>
<dbReference type="Proteomes" id="UP000503447">
    <property type="component" value="Chromosome"/>
</dbReference>
<reference evidence="2" key="1">
    <citation type="submission" date="2020-05" db="EMBL/GenBank/DDBJ databases">
        <title>Frigoriglobus tundricola gen. nov., sp. nov., a psychrotolerant cellulolytic planctomycete of the family Gemmataceae with two divergent copies of 16S rRNA gene.</title>
        <authorList>
            <person name="Kulichevskaya I.S."/>
            <person name="Ivanova A.A."/>
            <person name="Naumoff D.G."/>
            <person name="Beletsky A.V."/>
            <person name="Rijpstra W.I.C."/>
            <person name="Sinninghe Damste J.S."/>
            <person name="Mardanov A.V."/>
            <person name="Ravin N.V."/>
            <person name="Dedysh S.N."/>
        </authorList>
    </citation>
    <scope>NUCLEOTIDE SEQUENCE [LARGE SCALE GENOMIC DNA]</scope>
    <source>
        <strain evidence="2">PL17</strain>
    </source>
</reference>
<proteinExistence type="predicted"/>
<evidence type="ECO:0000313" key="2">
    <source>
        <dbReference type="Proteomes" id="UP000503447"/>
    </source>
</evidence>
<name>A0A6M5YNN8_9BACT</name>
<sequence>MLPLVRARGTVVVVIPETSDWFRRAIEPHLDEDAQVRVEAAEGYAYCLQPQSVSRPPVLAARVVFRWRAGQLIVERATGTDGRPLDLNALFGASVAGVKAPKGKSKGGSRSGDDTALAHETPRSLEAAAAKVLDGPTEDTSLSHSNLHPSVQAELAETARQEGALRLALLARVQDADPRASALCVKLLGASFGGFDSKQDLYTQSAAKFAGSPYAPHLRDLIANLILPRKPGSLRDAAVHFCTQLKADQIETEWADDLLKRS</sequence>
<gene>
    <name evidence="1" type="ORF">FTUN_2673</name>
</gene>
<keyword evidence="2" id="KW-1185">Reference proteome</keyword>
<dbReference type="EMBL" id="CP053452">
    <property type="protein sequence ID" value="QJW95134.1"/>
    <property type="molecule type" value="Genomic_DNA"/>
</dbReference>
<protein>
    <submittedName>
        <fullName evidence="1">Uncharacterized protein</fullName>
    </submittedName>
</protein>
<dbReference type="AlphaFoldDB" id="A0A6M5YNN8"/>
<dbReference type="KEGG" id="ftj:FTUN_2673"/>
<organism evidence="1 2">
    <name type="scientific">Frigoriglobus tundricola</name>
    <dbReference type="NCBI Taxonomy" id="2774151"/>
    <lineage>
        <taxon>Bacteria</taxon>
        <taxon>Pseudomonadati</taxon>
        <taxon>Planctomycetota</taxon>
        <taxon>Planctomycetia</taxon>
        <taxon>Gemmatales</taxon>
        <taxon>Gemmataceae</taxon>
        <taxon>Frigoriglobus</taxon>
    </lineage>
</organism>
<evidence type="ECO:0000313" key="1">
    <source>
        <dbReference type="EMBL" id="QJW95134.1"/>
    </source>
</evidence>